<name>A0A364N102_STELY</name>
<evidence type="ECO:0000313" key="3">
    <source>
        <dbReference type="Proteomes" id="UP000249619"/>
    </source>
</evidence>
<evidence type="ECO:0000256" key="1">
    <source>
        <dbReference type="SAM" id="MobiDB-lite"/>
    </source>
</evidence>
<evidence type="ECO:0000313" key="2">
    <source>
        <dbReference type="EMBL" id="RAR09153.1"/>
    </source>
</evidence>
<feature type="compositionally biased region" description="Basic and acidic residues" evidence="1">
    <location>
        <begin position="276"/>
        <end position="299"/>
    </location>
</feature>
<feature type="region of interest" description="Disordered" evidence="1">
    <location>
        <begin position="1"/>
        <end position="26"/>
    </location>
</feature>
<feature type="compositionally biased region" description="Low complexity" evidence="1">
    <location>
        <begin position="14"/>
        <end position="26"/>
    </location>
</feature>
<accession>A0A364N102</accession>
<dbReference type="AlphaFoldDB" id="A0A364N102"/>
<reference evidence="3" key="1">
    <citation type="submission" date="2018-05" db="EMBL/GenBank/DDBJ databases">
        <title>Draft genome sequence of Stemphylium lycopersici strain CIDEFI 213.</title>
        <authorList>
            <person name="Medina R."/>
            <person name="Franco M.E.E."/>
            <person name="Lucentini C.G."/>
            <person name="Saparrat M.C.N."/>
            <person name="Balatti P.A."/>
        </authorList>
    </citation>
    <scope>NUCLEOTIDE SEQUENCE [LARGE SCALE GENOMIC DNA]</scope>
    <source>
        <strain evidence="3">CIDEFI 213</strain>
    </source>
</reference>
<gene>
    <name evidence="2" type="ORF">DDE83_005696</name>
</gene>
<organism evidence="2 3">
    <name type="scientific">Stemphylium lycopersici</name>
    <name type="common">Tomato gray leaf spot disease fungus</name>
    <name type="synonym">Thyrospora lycopersici</name>
    <dbReference type="NCBI Taxonomy" id="183478"/>
    <lineage>
        <taxon>Eukaryota</taxon>
        <taxon>Fungi</taxon>
        <taxon>Dikarya</taxon>
        <taxon>Ascomycota</taxon>
        <taxon>Pezizomycotina</taxon>
        <taxon>Dothideomycetes</taxon>
        <taxon>Pleosporomycetidae</taxon>
        <taxon>Pleosporales</taxon>
        <taxon>Pleosporineae</taxon>
        <taxon>Pleosporaceae</taxon>
        <taxon>Stemphylium</taxon>
    </lineage>
</organism>
<feature type="region of interest" description="Disordered" evidence="1">
    <location>
        <begin position="251"/>
        <end position="299"/>
    </location>
</feature>
<keyword evidence="3" id="KW-1185">Reference proteome</keyword>
<protein>
    <submittedName>
        <fullName evidence="2">Uncharacterized protein</fullName>
    </submittedName>
</protein>
<feature type="compositionally biased region" description="Polar residues" evidence="1">
    <location>
        <begin position="1"/>
        <end position="13"/>
    </location>
</feature>
<sequence>MARKSLSQRLASNATTKAPATTPTTSSTVLTKAFVSAPGPKSRDEADANAAENVKIYSLSSADRKLLAKGPKVHIVDYNGNFIIEMSYALFRAISTKKDLVAGTPGVQPGVIALPSGLDTAIVADMIQHFKDHTTSKQYAKDLKGYDMTYPDIQLCSAGDYLGMSIYTQHIFNWYWARLRSGHLPSYADIDAVTSVHTLQGDSIFRKVVQAVVAIDMEGGIPDPEDYQAYLETNGRFRVAVEEAKIRAQGHHGFMERKKRREEVATRQDSGAAEQYKVRAQVEKERNARENARWDEKKKAEAELAARVKAKMVQSGKKQWKHDEAAYMRRVYGKNVPV</sequence>
<dbReference type="Proteomes" id="UP000249619">
    <property type="component" value="Unassembled WGS sequence"/>
</dbReference>
<feature type="compositionally biased region" description="Basic and acidic residues" evidence="1">
    <location>
        <begin position="253"/>
        <end position="266"/>
    </location>
</feature>
<dbReference type="EMBL" id="QGDH01000079">
    <property type="protein sequence ID" value="RAR09153.1"/>
    <property type="molecule type" value="Genomic_DNA"/>
</dbReference>
<proteinExistence type="predicted"/>
<comment type="caution">
    <text evidence="2">The sequence shown here is derived from an EMBL/GenBank/DDBJ whole genome shotgun (WGS) entry which is preliminary data.</text>
</comment>